<dbReference type="KEGG" id="cox:E0W60_24985"/>
<keyword evidence="1" id="KW-0732">Signal</keyword>
<feature type="domain" description="DUF2147" evidence="2">
    <location>
        <begin position="41"/>
        <end position="159"/>
    </location>
</feature>
<gene>
    <name evidence="3" type="ORF">E0W60_24985</name>
</gene>
<organism evidence="3 4">
    <name type="scientific">Cupriavidus oxalaticus</name>
    <dbReference type="NCBI Taxonomy" id="96344"/>
    <lineage>
        <taxon>Bacteria</taxon>
        <taxon>Pseudomonadati</taxon>
        <taxon>Pseudomonadota</taxon>
        <taxon>Betaproteobacteria</taxon>
        <taxon>Burkholderiales</taxon>
        <taxon>Burkholderiaceae</taxon>
        <taxon>Cupriavidus</taxon>
    </lineage>
</organism>
<evidence type="ECO:0000259" key="2">
    <source>
        <dbReference type="Pfam" id="PF09917"/>
    </source>
</evidence>
<dbReference type="InterPro" id="IPR019223">
    <property type="entry name" value="DUF2147"/>
</dbReference>
<evidence type="ECO:0000313" key="4">
    <source>
        <dbReference type="Proteomes" id="UP000295294"/>
    </source>
</evidence>
<dbReference type="Proteomes" id="UP000295294">
    <property type="component" value="Chromosome 2"/>
</dbReference>
<dbReference type="PANTHER" id="PTHR36919:SF3">
    <property type="entry name" value="BLL5882 PROTEIN"/>
    <property type="match status" value="1"/>
</dbReference>
<dbReference type="PANTHER" id="PTHR36919">
    <property type="entry name" value="BLR1215 PROTEIN"/>
    <property type="match status" value="1"/>
</dbReference>
<feature type="chain" id="PRO_5020834537" evidence="1">
    <location>
        <begin position="36"/>
        <end position="161"/>
    </location>
</feature>
<protein>
    <submittedName>
        <fullName evidence="3">DUF2147 domain-containing protein</fullName>
    </submittedName>
</protein>
<dbReference type="EMBL" id="CP038635">
    <property type="protein sequence ID" value="QBY54278.1"/>
    <property type="molecule type" value="Genomic_DNA"/>
</dbReference>
<evidence type="ECO:0000313" key="3">
    <source>
        <dbReference type="EMBL" id="QBY54278.1"/>
    </source>
</evidence>
<dbReference type="OrthoDB" id="9814399at2"/>
<dbReference type="RefSeq" id="WP_133092341.1">
    <property type="nucleotide sequence ID" value="NZ_CP038635.1"/>
</dbReference>
<dbReference type="AlphaFoldDB" id="A0A4P7LFB3"/>
<evidence type="ECO:0000256" key="1">
    <source>
        <dbReference type="SAM" id="SignalP"/>
    </source>
</evidence>
<sequence length="161" mass="17304">MRNPSHLAAVRPLVRPALRAAVLAAALLGSAAAMAQASPSGMWKTIDDSTGKPRGLVEISEKNGVYSGRLVKTFVEGDGKPRVCDKCTDARKDQPLIGMTILTGLRKTGDNEWSGGEILDPENGKVYKSKMSLAEDGSKLNVRGFIGISLIGRTQTWERDH</sequence>
<dbReference type="Pfam" id="PF09917">
    <property type="entry name" value="DUF2147"/>
    <property type="match status" value="1"/>
</dbReference>
<feature type="signal peptide" evidence="1">
    <location>
        <begin position="1"/>
        <end position="35"/>
    </location>
</feature>
<proteinExistence type="predicted"/>
<accession>A0A4P7LFB3</accession>
<dbReference type="Gene3D" id="2.40.128.520">
    <property type="match status" value="1"/>
</dbReference>
<reference evidence="3 4" key="1">
    <citation type="submission" date="2019-03" db="EMBL/GenBank/DDBJ databases">
        <title>Efficiently degradation of phenoxyalkanoic acid herbicides by Cupriavidus oxalaticus strain X32.</title>
        <authorList>
            <person name="Sheng X."/>
        </authorList>
    </citation>
    <scope>NUCLEOTIDE SEQUENCE [LARGE SCALE GENOMIC DNA]</scope>
    <source>
        <strain evidence="3 4">X32</strain>
    </source>
</reference>
<name>A0A4P7LFB3_9BURK</name>